<evidence type="ECO:0000313" key="2">
    <source>
        <dbReference type="EMBL" id="NMN98514.1"/>
    </source>
</evidence>
<name>A0A848KNK6_9NOCA</name>
<dbReference type="Gene3D" id="1.20.1290.10">
    <property type="entry name" value="AhpD-like"/>
    <property type="match status" value="1"/>
</dbReference>
<dbReference type="SUPFAM" id="SSF69118">
    <property type="entry name" value="AhpD-like"/>
    <property type="match status" value="1"/>
</dbReference>
<gene>
    <name evidence="2" type="ORF">FGL95_26105</name>
</gene>
<dbReference type="EMBL" id="VCQU01000011">
    <property type="protein sequence ID" value="NMN98514.1"/>
    <property type="molecule type" value="Genomic_DNA"/>
</dbReference>
<dbReference type="InterPro" id="IPR029032">
    <property type="entry name" value="AhpD-like"/>
</dbReference>
<dbReference type="PANTHER" id="PTHR34846:SF10">
    <property type="entry name" value="CYTOPLASMIC PROTEIN"/>
    <property type="match status" value="1"/>
</dbReference>
<reference evidence="2 3" key="2">
    <citation type="submission" date="2020-06" db="EMBL/GenBank/DDBJ databases">
        <title>Antribacter stalactiti gen. nov., sp. nov., a new member of the family Nacardiaceae isolated from a cave.</title>
        <authorList>
            <person name="Kim I.S."/>
        </authorList>
    </citation>
    <scope>NUCLEOTIDE SEQUENCE [LARGE SCALE GENOMIC DNA]</scope>
    <source>
        <strain evidence="2 3">YC2-7</strain>
    </source>
</reference>
<dbReference type="Pfam" id="PF02627">
    <property type="entry name" value="CMD"/>
    <property type="match status" value="1"/>
</dbReference>
<protein>
    <submittedName>
        <fullName evidence="2">Carboxymuconolactone decarboxylase family protein</fullName>
    </submittedName>
</protein>
<dbReference type="AlphaFoldDB" id="A0A848KNK6"/>
<evidence type="ECO:0000313" key="3">
    <source>
        <dbReference type="Proteomes" id="UP000535543"/>
    </source>
</evidence>
<accession>A0A848KNK6</accession>
<keyword evidence="3" id="KW-1185">Reference proteome</keyword>
<evidence type="ECO:0000259" key="1">
    <source>
        <dbReference type="Pfam" id="PF02627"/>
    </source>
</evidence>
<dbReference type="RefSeq" id="WP_169592950.1">
    <property type="nucleotide sequence ID" value="NZ_VCQU01000011.1"/>
</dbReference>
<organism evidence="2 3">
    <name type="scientific">Antrihabitans stalactiti</name>
    <dbReference type="NCBI Taxonomy" id="2584121"/>
    <lineage>
        <taxon>Bacteria</taxon>
        <taxon>Bacillati</taxon>
        <taxon>Actinomycetota</taxon>
        <taxon>Actinomycetes</taxon>
        <taxon>Mycobacteriales</taxon>
        <taxon>Nocardiaceae</taxon>
        <taxon>Antrihabitans</taxon>
    </lineage>
</organism>
<comment type="caution">
    <text evidence="2">The sequence shown here is derived from an EMBL/GenBank/DDBJ whole genome shotgun (WGS) entry which is preliminary data.</text>
</comment>
<proteinExistence type="predicted"/>
<dbReference type="GO" id="GO:0051920">
    <property type="term" value="F:peroxiredoxin activity"/>
    <property type="evidence" value="ECO:0007669"/>
    <property type="project" value="InterPro"/>
</dbReference>
<reference evidence="2 3" key="1">
    <citation type="submission" date="2019-05" db="EMBL/GenBank/DDBJ databases">
        <authorList>
            <person name="Lee S.D."/>
        </authorList>
    </citation>
    <scope>NUCLEOTIDE SEQUENCE [LARGE SCALE GENOMIC DNA]</scope>
    <source>
        <strain evidence="2 3">YC2-7</strain>
    </source>
</reference>
<sequence>MRMLKRIWIHIRVFGKATQNKSDLVRWLIRRPQYLFATGFVETMLLLSGRLDPELKTLATAKAAGMANCEFCMDIATALAGMEGMTEEKLLGLRTYKTSAVFTELEKLVIAFAEAMSATPAIVSDELRDELLTHLSKAQLAELAAEVAWENQRARLNQALGVRPAGFSEGAICVLPESAAS</sequence>
<dbReference type="PANTHER" id="PTHR34846">
    <property type="entry name" value="4-CARBOXYMUCONOLACTONE DECARBOXYLASE FAMILY PROTEIN (AFU_ORTHOLOGUE AFUA_6G11590)"/>
    <property type="match status" value="1"/>
</dbReference>
<dbReference type="InterPro" id="IPR003779">
    <property type="entry name" value="CMD-like"/>
</dbReference>
<feature type="domain" description="Carboxymuconolactone decarboxylase-like" evidence="1">
    <location>
        <begin position="45"/>
        <end position="114"/>
    </location>
</feature>
<dbReference type="Proteomes" id="UP000535543">
    <property type="component" value="Unassembled WGS sequence"/>
</dbReference>